<dbReference type="Pfam" id="PF02771">
    <property type="entry name" value="Acyl-CoA_dh_N"/>
    <property type="match status" value="1"/>
</dbReference>
<dbReference type="Proteomes" id="UP000807825">
    <property type="component" value="Unassembled WGS sequence"/>
</dbReference>
<dbReference type="FunFam" id="1.20.140.10:FF:000001">
    <property type="entry name" value="Acyl-CoA dehydrogenase"/>
    <property type="match status" value="1"/>
</dbReference>
<evidence type="ECO:0000313" key="13">
    <source>
        <dbReference type="EMBL" id="MBI5248104.1"/>
    </source>
</evidence>
<evidence type="ECO:0000256" key="8">
    <source>
        <dbReference type="ARBA" id="ARBA00023002"/>
    </source>
</evidence>
<dbReference type="InterPro" id="IPR036250">
    <property type="entry name" value="AcylCo_DH-like_C"/>
</dbReference>
<evidence type="ECO:0000256" key="1">
    <source>
        <dbReference type="ARBA" id="ARBA00001974"/>
    </source>
</evidence>
<dbReference type="SUPFAM" id="SSF56645">
    <property type="entry name" value="Acyl-CoA dehydrogenase NM domain-like"/>
    <property type="match status" value="1"/>
</dbReference>
<evidence type="ECO:0000256" key="4">
    <source>
        <dbReference type="ARBA" id="ARBA00011881"/>
    </source>
</evidence>
<dbReference type="PROSITE" id="PS00073">
    <property type="entry name" value="ACYL_COA_DH_2"/>
    <property type="match status" value="1"/>
</dbReference>
<evidence type="ECO:0000256" key="2">
    <source>
        <dbReference type="ARBA" id="ARBA00005109"/>
    </source>
</evidence>
<dbReference type="PANTHER" id="PTHR43884:SF12">
    <property type="entry name" value="ISOVALERYL-COA DEHYDROGENASE, MITOCHONDRIAL-RELATED"/>
    <property type="match status" value="1"/>
</dbReference>
<dbReference type="InterPro" id="IPR009075">
    <property type="entry name" value="AcylCo_DH/oxidase_C"/>
</dbReference>
<dbReference type="PROSITE" id="PS00072">
    <property type="entry name" value="ACYL_COA_DH_1"/>
    <property type="match status" value="1"/>
</dbReference>
<dbReference type="FunFam" id="2.40.110.10:FF:000001">
    <property type="entry name" value="Acyl-CoA dehydrogenase, mitochondrial"/>
    <property type="match status" value="1"/>
</dbReference>
<comment type="cofactor">
    <cofactor evidence="1 9">
        <name>FAD</name>
        <dbReference type="ChEBI" id="CHEBI:57692"/>
    </cofactor>
</comment>
<keyword evidence="6 9" id="KW-0285">Flavoprotein</keyword>
<dbReference type="Gene3D" id="1.10.540.10">
    <property type="entry name" value="Acyl-CoA dehydrogenase/oxidase, N-terminal domain"/>
    <property type="match status" value="1"/>
</dbReference>
<name>A0A9D6UY71_9BACT</name>
<dbReference type="InterPro" id="IPR006091">
    <property type="entry name" value="Acyl-CoA_Oxase/DH_mid-dom"/>
</dbReference>
<dbReference type="InterPro" id="IPR013786">
    <property type="entry name" value="AcylCoA_DH/ox_N"/>
</dbReference>
<dbReference type="PANTHER" id="PTHR43884">
    <property type="entry name" value="ACYL-COA DEHYDROGENASE"/>
    <property type="match status" value="1"/>
</dbReference>
<evidence type="ECO:0000259" key="11">
    <source>
        <dbReference type="Pfam" id="PF02770"/>
    </source>
</evidence>
<evidence type="ECO:0000256" key="6">
    <source>
        <dbReference type="ARBA" id="ARBA00022630"/>
    </source>
</evidence>
<evidence type="ECO:0000259" key="12">
    <source>
        <dbReference type="Pfam" id="PF02771"/>
    </source>
</evidence>
<dbReference type="InterPro" id="IPR009100">
    <property type="entry name" value="AcylCoA_DH/oxidase_NM_dom_sf"/>
</dbReference>
<dbReference type="FunFam" id="1.10.540.10:FF:000026">
    <property type="entry name" value="Acyl-CoA dehydrogenase medium chain"/>
    <property type="match status" value="1"/>
</dbReference>
<dbReference type="EMBL" id="JACRDE010000042">
    <property type="protein sequence ID" value="MBI5248104.1"/>
    <property type="molecule type" value="Genomic_DNA"/>
</dbReference>
<keyword evidence="5" id="KW-0101">Branched-chain amino acid catabolism</keyword>
<gene>
    <name evidence="13" type="ORF">HY912_01295</name>
</gene>
<feature type="domain" description="Acyl-CoA dehydrogenase/oxidase N-terminal" evidence="12">
    <location>
        <begin position="6"/>
        <end position="118"/>
    </location>
</feature>
<dbReference type="SUPFAM" id="SSF47203">
    <property type="entry name" value="Acyl-CoA dehydrogenase C-terminal domain-like"/>
    <property type="match status" value="1"/>
</dbReference>
<keyword evidence="7 9" id="KW-0274">FAD</keyword>
<accession>A0A9D6UY71</accession>
<keyword evidence="8 9" id="KW-0560">Oxidoreductase</keyword>
<dbReference type="GO" id="GO:0006552">
    <property type="term" value="P:L-leucine catabolic process"/>
    <property type="evidence" value="ECO:0007669"/>
    <property type="project" value="TreeGrafter"/>
</dbReference>
<evidence type="ECO:0000256" key="5">
    <source>
        <dbReference type="ARBA" id="ARBA00022456"/>
    </source>
</evidence>
<protein>
    <submittedName>
        <fullName evidence="13">Acyl-CoA dehydrogenase family protein</fullName>
    </submittedName>
</protein>
<evidence type="ECO:0000256" key="3">
    <source>
        <dbReference type="ARBA" id="ARBA00009347"/>
    </source>
</evidence>
<evidence type="ECO:0000256" key="7">
    <source>
        <dbReference type="ARBA" id="ARBA00022827"/>
    </source>
</evidence>
<dbReference type="AlphaFoldDB" id="A0A9D6UY71"/>
<feature type="domain" description="Acyl-CoA oxidase/dehydrogenase middle" evidence="11">
    <location>
        <begin position="122"/>
        <end position="217"/>
    </location>
</feature>
<dbReference type="InterPro" id="IPR037069">
    <property type="entry name" value="AcylCoA_DH/ox_N_sf"/>
</dbReference>
<comment type="subunit">
    <text evidence="4">Homotetramer.</text>
</comment>
<evidence type="ECO:0000313" key="14">
    <source>
        <dbReference type="Proteomes" id="UP000807825"/>
    </source>
</evidence>
<comment type="caution">
    <text evidence="13">The sequence shown here is derived from an EMBL/GenBank/DDBJ whole genome shotgun (WGS) entry which is preliminary data.</text>
</comment>
<organism evidence="13 14">
    <name type="scientific">Desulfomonile tiedjei</name>
    <dbReference type="NCBI Taxonomy" id="2358"/>
    <lineage>
        <taxon>Bacteria</taxon>
        <taxon>Pseudomonadati</taxon>
        <taxon>Thermodesulfobacteriota</taxon>
        <taxon>Desulfomonilia</taxon>
        <taxon>Desulfomonilales</taxon>
        <taxon>Desulfomonilaceae</taxon>
        <taxon>Desulfomonile</taxon>
    </lineage>
</organism>
<comment type="similarity">
    <text evidence="3 9">Belongs to the acyl-CoA dehydrogenase family.</text>
</comment>
<sequence length="389" mass="42479">MNIQFSEEQKLLQDTIYKWALHELGPIAEKVDDEDWMPEDFFHKAGEIGALGVAIDPEYGGSGLNVLSEILVIEQMTRISPALALSAGAHSNLCAGNIHKNANDYLKRKYLPAMVTGEKIGALALTEPNAGSDAMSIRTRAQRDGDCFVLNGTKMFITNGPIADVVLVYAKTEPERGPFGISAFIVEKDFEGFSVGRKIKKAGMRGSPTSELIFDNCRVPAENLLGELNRGVEVMTQGLDIERIMGAAMGVGSARQALDYSIKYSLEREQFGKKISEFQMIQSKLADMYALYEAAQGLTYRAAVMAEEAKRGGKGTDLTRLAAAAVMFATTANSTICSEAVQIHGGYGYCLEFPVQRLWRDAKLMEIGAGTTEIRKLIIARELLRKGSV</sequence>
<reference evidence="13" key="1">
    <citation type="submission" date="2020-07" db="EMBL/GenBank/DDBJ databases">
        <title>Huge and variable diversity of episymbiotic CPR bacteria and DPANN archaea in groundwater ecosystems.</title>
        <authorList>
            <person name="He C.Y."/>
            <person name="Keren R."/>
            <person name="Whittaker M."/>
            <person name="Farag I.F."/>
            <person name="Doudna J."/>
            <person name="Cate J.H.D."/>
            <person name="Banfield J.F."/>
        </authorList>
    </citation>
    <scope>NUCLEOTIDE SEQUENCE</scope>
    <source>
        <strain evidence="13">NC_groundwater_1664_Pr3_B-0.1um_52_9</strain>
    </source>
</reference>
<comment type="pathway">
    <text evidence="2">Amino-acid degradation; L-valine degradation.</text>
</comment>
<evidence type="ECO:0000256" key="9">
    <source>
        <dbReference type="RuleBase" id="RU362125"/>
    </source>
</evidence>
<evidence type="ECO:0000259" key="10">
    <source>
        <dbReference type="Pfam" id="PF00441"/>
    </source>
</evidence>
<dbReference type="GO" id="GO:0008470">
    <property type="term" value="F:3-methylbutanoyl-CoA dehydrogenase activity"/>
    <property type="evidence" value="ECO:0007669"/>
    <property type="project" value="TreeGrafter"/>
</dbReference>
<feature type="domain" description="Acyl-CoA dehydrogenase/oxidase C-terminal" evidence="10">
    <location>
        <begin position="229"/>
        <end position="384"/>
    </location>
</feature>
<dbReference type="InterPro" id="IPR006089">
    <property type="entry name" value="Acyl-CoA_DH_CS"/>
</dbReference>
<proteinExistence type="inferred from homology"/>
<dbReference type="Pfam" id="PF00441">
    <property type="entry name" value="Acyl-CoA_dh_1"/>
    <property type="match status" value="1"/>
</dbReference>
<dbReference type="Gene3D" id="1.20.140.10">
    <property type="entry name" value="Butyryl-CoA Dehydrogenase, subunit A, domain 3"/>
    <property type="match status" value="1"/>
</dbReference>
<dbReference type="Pfam" id="PF02770">
    <property type="entry name" value="Acyl-CoA_dh_M"/>
    <property type="match status" value="1"/>
</dbReference>
<dbReference type="GO" id="GO:0050660">
    <property type="term" value="F:flavin adenine dinucleotide binding"/>
    <property type="evidence" value="ECO:0007669"/>
    <property type="project" value="InterPro"/>
</dbReference>
<dbReference type="Gene3D" id="2.40.110.10">
    <property type="entry name" value="Butyryl-CoA Dehydrogenase, subunit A, domain 2"/>
    <property type="match status" value="1"/>
</dbReference>
<dbReference type="InterPro" id="IPR046373">
    <property type="entry name" value="Acyl-CoA_Oxase/DH_mid-dom_sf"/>
</dbReference>